<dbReference type="Gene3D" id="3.40.50.300">
    <property type="entry name" value="P-loop containing nucleotide triphosphate hydrolases"/>
    <property type="match status" value="1"/>
</dbReference>
<name>A0A9P6GNI5_9PLEO</name>
<keyword evidence="1" id="KW-1133">Transmembrane helix</keyword>
<protein>
    <submittedName>
        <fullName evidence="2">Uncharacterized protein</fullName>
    </submittedName>
</protein>
<dbReference type="EMBL" id="WJXW01000002">
    <property type="protein sequence ID" value="KAF9738906.1"/>
    <property type="molecule type" value="Genomic_DNA"/>
</dbReference>
<reference evidence="2" key="1">
    <citation type="journal article" date="2020" name="Mol. Plant Microbe Interact.">
        <title>Genome Sequence of the Biocontrol Agent Coniothyrium minitans strain Conio (IMI 134523).</title>
        <authorList>
            <person name="Patel D."/>
            <person name="Shittu T.A."/>
            <person name="Baroncelli R."/>
            <person name="Muthumeenakshi S."/>
            <person name="Osborne T.H."/>
            <person name="Janganan T.K."/>
            <person name="Sreenivasaprasad S."/>
        </authorList>
    </citation>
    <scope>NUCLEOTIDE SEQUENCE</scope>
    <source>
        <strain evidence="2">Conio</strain>
    </source>
</reference>
<evidence type="ECO:0000256" key="1">
    <source>
        <dbReference type="SAM" id="Phobius"/>
    </source>
</evidence>
<proteinExistence type="predicted"/>
<keyword evidence="1" id="KW-0472">Membrane</keyword>
<evidence type="ECO:0000313" key="3">
    <source>
        <dbReference type="Proteomes" id="UP000756921"/>
    </source>
</evidence>
<sequence>MLSIGGGKSLLFIILAYLNYTSVTIVIVLFRALIKNLVTYIYARSINCVE</sequence>
<dbReference type="Proteomes" id="UP000756921">
    <property type="component" value="Unassembled WGS sequence"/>
</dbReference>
<keyword evidence="1" id="KW-0812">Transmembrane</keyword>
<dbReference type="OrthoDB" id="3925403at2759"/>
<keyword evidence="3" id="KW-1185">Reference proteome</keyword>
<feature type="transmembrane region" description="Helical" evidence="1">
    <location>
        <begin position="12"/>
        <end position="34"/>
    </location>
</feature>
<evidence type="ECO:0000313" key="2">
    <source>
        <dbReference type="EMBL" id="KAF9738906.1"/>
    </source>
</evidence>
<gene>
    <name evidence="2" type="ORF">PMIN01_01540</name>
</gene>
<dbReference type="InterPro" id="IPR027417">
    <property type="entry name" value="P-loop_NTPase"/>
</dbReference>
<organism evidence="2 3">
    <name type="scientific">Paraphaeosphaeria minitans</name>
    <dbReference type="NCBI Taxonomy" id="565426"/>
    <lineage>
        <taxon>Eukaryota</taxon>
        <taxon>Fungi</taxon>
        <taxon>Dikarya</taxon>
        <taxon>Ascomycota</taxon>
        <taxon>Pezizomycotina</taxon>
        <taxon>Dothideomycetes</taxon>
        <taxon>Pleosporomycetidae</taxon>
        <taxon>Pleosporales</taxon>
        <taxon>Massarineae</taxon>
        <taxon>Didymosphaeriaceae</taxon>
        <taxon>Paraphaeosphaeria</taxon>
    </lineage>
</organism>
<dbReference type="AlphaFoldDB" id="A0A9P6GNI5"/>
<accession>A0A9P6GNI5</accession>
<comment type="caution">
    <text evidence="2">The sequence shown here is derived from an EMBL/GenBank/DDBJ whole genome shotgun (WGS) entry which is preliminary data.</text>
</comment>